<accession>A0A066U413</accession>
<dbReference type="Pfam" id="PF11706">
    <property type="entry name" value="zf-CGNR"/>
    <property type="match status" value="1"/>
</dbReference>
<evidence type="ECO:0000313" key="2">
    <source>
        <dbReference type="EMBL" id="KDN18968.1"/>
    </source>
</evidence>
<protein>
    <recommendedName>
        <fullName evidence="1">Zinc finger CGNR domain-containing protein</fullName>
    </recommendedName>
</protein>
<dbReference type="Gene3D" id="1.10.3300.10">
    <property type="entry name" value="Jann2411-like domain"/>
    <property type="match status" value="1"/>
</dbReference>
<organism evidence="2 3">
    <name type="scientific">Amycolatopsis rifamycinica</name>
    <dbReference type="NCBI Taxonomy" id="287986"/>
    <lineage>
        <taxon>Bacteria</taxon>
        <taxon>Bacillati</taxon>
        <taxon>Actinomycetota</taxon>
        <taxon>Actinomycetes</taxon>
        <taxon>Pseudonocardiales</taxon>
        <taxon>Pseudonocardiaceae</taxon>
        <taxon>Amycolatopsis</taxon>
    </lineage>
</organism>
<reference evidence="2 3" key="1">
    <citation type="submission" date="2014-05" db="EMBL/GenBank/DDBJ databases">
        <title>Draft genome sequence of Amycolatopsis rifamycinica DSM 46095.</title>
        <authorList>
            <person name="Lal R."/>
            <person name="Saxena A."/>
            <person name="Kumari R."/>
            <person name="Mukherjee U."/>
            <person name="Singh P."/>
            <person name="Sangwan N."/>
            <person name="Mahato N.K."/>
        </authorList>
    </citation>
    <scope>NUCLEOTIDE SEQUENCE [LARGE SCALE GENOMIC DNA]</scope>
    <source>
        <strain evidence="2 3">DSM 46095</strain>
    </source>
</reference>
<dbReference type="eggNOG" id="COG5516">
    <property type="taxonomic scope" value="Bacteria"/>
</dbReference>
<dbReference type="PANTHER" id="PTHR35525:SF3">
    <property type="entry name" value="BLL6575 PROTEIN"/>
    <property type="match status" value="1"/>
</dbReference>
<evidence type="ECO:0000313" key="3">
    <source>
        <dbReference type="Proteomes" id="UP000027345"/>
    </source>
</evidence>
<dbReference type="SUPFAM" id="SSF160904">
    <property type="entry name" value="Jann2411-like"/>
    <property type="match status" value="1"/>
</dbReference>
<dbReference type="RefSeq" id="WP_043785121.1">
    <property type="nucleotide sequence ID" value="NZ_JMQI01000058.1"/>
</dbReference>
<dbReference type="AlphaFoldDB" id="A0A066U413"/>
<keyword evidence="3" id="KW-1185">Reference proteome</keyword>
<proteinExistence type="predicted"/>
<feature type="domain" description="Zinc finger CGNR" evidence="1">
    <location>
        <begin position="133"/>
        <end position="174"/>
    </location>
</feature>
<dbReference type="STRING" id="287986.DV20_27550"/>
<comment type="caution">
    <text evidence="2">The sequence shown here is derived from an EMBL/GenBank/DDBJ whole genome shotgun (WGS) entry which is preliminary data.</text>
</comment>
<name>A0A066U413_9PSEU</name>
<dbReference type="InterPro" id="IPR023286">
    <property type="entry name" value="ABATE_dom_sf"/>
</dbReference>
<dbReference type="PANTHER" id="PTHR35525">
    <property type="entry name" value="BLL6575 PROTEIN"/>
    <property type="match status" value="1"/>
</dbReference>
<dbReference type="InterPro" id="IPR021005">
    <property type="entry name" value="Znf_CGNR"/>
</dbReference>
<dbReference type="EMBL" id="JMQI01000058">
    <property type="protein sequence ID" value="KDN18968.1"/>
    <property type="molecule type" value="Genomic_DNA"/>
</dbReference>
<sequence length="179" mass="19467">MTDRFRAGAGRLCLDFVRTLRYRGTPSETEELPDAPAWGAWIDQFGPFATPVRPSPAEEARAVREAIHELLTASVRPPVRQRLNRVAALAVPAPSLTASGELRWQAADPASAMLALLARDALELVTSPEFAKVRRCEGTRCGALFLDTSRPGTRRWCSMGVCGNQAKKSTYRAKAATGT</sequence>
<evidence type="ECO:0000259" key="1">
    <source>
        <dbReference type="Pfam" id="PF11706"/>
    </source>
</evidence>
<gene>
    <name evidence="2" type="ORF">DV20_27550</name>
</gene>
<dbReference type="OrthoDB" id="123307at2"/>
<dbReference type="Proteomes" id="UP000027345">
    <property type="component" value="Unassembled WGS sequence"/>
</dbReference>
<dbReference type="InterPro" id="IPR010852">
    <property type="entry name" value="ABATE"/>
</dbReference>
<dbReference type="Pfam" id="PF07336">
    <property type="entry name" value="ABATE"/>
    <property type="match status" value="1"/>
</dbReference>